<reference evidence="2" key="2">
    <citation type="submission" date="2021-04" db="EMBL/GenBank/DDBJ databases">
        <authorList>
            <person name="Gilroy R."/>
        </authorList>
    </citation>
    <scope>NUCLEOTIDE SEQUENCE</scope>
    <source>
        <strain evidence="2">CHK187-11901</strain>
    </source>
</reference>
<gene>
    <name evidence="2" type="ORF">H9702_08975</name>
</gene>
<protein>
    <submittedName>
        <fullName evidence="2">Uncharacterized protein</fullName>
    </submittedName>
</protein>
<dbReference type="PROSITE" id="PS51257">
    <property type="entry name" value="PROKAR_LIPOPROTEIN"/>
    <property type="match status" value="1"/>
</dbReference>
<reference evidence="2" key="1">
    <citation type="journal article" date="2021" name="PeerJ">
        <title>Extensive microbial diversity within the chicken gut microbiome revealed by metagenomics and culture.</title>
        <authorList>
            <person name="Gilroy R."/>
            <person name="Ravi A."/>
            <person name="Getino M."/>
            <person name="Pursley I."/>
            <person name="Horton D.L."/>
            <person name="Alikhan N.F."/>
            <person name="Baker D."/>
            <person name="Gharbi K."/>
            <person name="Hall N."/>
            <person name="Watson M."/>
            <person name="Adriaenssens E.M."/>
            <person name="Foster-Nyarko E."/>
            <person name="Jarju S."/>
            <person name="Secka A."/>
            <person name="Antonio M."/>
            <person name="Oren A."/>
            <person name="Chaudhuri R.R."/>
            <person name="La Ragione R."/>
            <person name="Hildebrand F."/>
            <person name="Pallen M.J."/>
        </authorList>
    </citation>
    <scope>NUCLEOTIDE SEQUENCE</scope>
    <source>
        <strain evidence="2">CHK187-11901</strain>
    </source>
</reference>
<name>A0A9D2SW26_9FIRM</name>
<proteinExistence type="predicted"/>
<feature type="chain" id="PRO_5038952712" evidence="1">
    <location>
        <begin position="19"/>
        <end position="156"/>
    </location>
</feature>
<dbReference type="Proteomes" id="UP000823896">
    <property type="component" value="Unassembled WGS sequence"/>
</dbReference>
<evidence type="ECO:0000256" key="1">
    <source>
        <dbReference type="SAM" id="SignalP"/>
    </source>
</evidence>
<dbReference type="EMBL" id="DWWM01000056">
    <property type="protein sequence ID" value="HJC37242.1"/>
    <property type="molecule type" value="Genomic_DNA"/>
</dbReference>
<evidence type="ECO:0000313" key="2">
    <source>
        <dbReference type="EMBL" id="HJC37242.1"/>
    </source>
</evidence>
<sequence length="156" mass="18017">MKNKFIIALFMSIFVLIAGGCQSSADNSHAMRMNYRSERYTDEDFETVTEMIVKDLQQNHPERKAVRFAYAGDEASDYYGSLANAKEDRDGMLFFIHFEDSHDDEFICFFSRDEDSDEWQSEGAYSSGSGFTVPNELLPQEVVNAREEVQERFLNE</sequence>
<organism evidence="2 3">
    <name type="scientific">Candidatus Merdibacter merdavium</name>
    <dbReference type="NCBI Taxonomy" id="2838692"/>
    <lineage>
        <taxon>Bacteria</taxon>
        <taxon>Bacillati</taxon>
        <taxon>Bacillota</taxon>
        <taxon>Erysipelotrichia</taxon>
        <taxon>Erysipelotrichales</taxon>
        <taxon>Erysipelotrichaceae</taxon>
        <taxon>Merdibacter</taxon>
    </lineage>
</organism>
<feature type="signal peptide" evidence="1">
    <location>
        <begin position="1"/>
        <end position="18"/>
    </location>
</feature>
<keyword evidence="1" id="KW-0732">Signal</keyword>
<evidence type="ECO:0000313" key="3">
    <source>
        <dbReference type="Proteomes" id="UP000823896"/>
    </source>
</evidence>
<dbReference type="AlphaFoldDB" id="A0A9D2SW26"/>
<accession>A0A9D2SW26</accession>
<comment type="caution">
    <text evidence="2">The sequence shown here is derived from an EMBL/GenBank/DDBJ whole genome shotgun (WGS) entry which is preliminary data.</text>
</comment>